<dbReference type="EMBL" id="APQG01000047">
    <property type="protein sequence ID" value="ENV91122.1"/>
    <property type="molecule type" value="Genomic_DNA"/>
</dbReference>
<dbReference type="InterPro" id="IPR010998">
    <property type="entry name" value="Integrase_recombinase_N"/>
</dbReference>
<dbReference type="InterPro" id="IPR002104">
    <property type="entry name" value="Integrase_catalytic"/>
</dbReference>
<comment type="caution">
    <text evidence="6">The sequence shown here is derived from an EMBL/GenBank/DDBJ whole genome shotgun (WGS) entry which is preliminary data.</text>
</comment>
<keyword evidence="7" id="KW-1185">Reference proteome</keyword>
<dbReference type="RefSeq" id="WP_005034004.1">
    <property type="nucleotide sequence ID" value="NZ_KB849756.1"/>
</dbReference>
<evidence type="ECO:0000256" key="4">
    <source>
        <dbReference type="ARBA" id="ARBA00023172"/>
    </source>
</evidence>
<dbReference type="Gene3D" id="1.10.443.10">
    <property type="entry name" value="Intergrase catalytic core"/>
    <property type="match status" value="1"/>
</dbReference>
<sequence>MSAGLEIRGKSMRIWIKTKSTETPIKETLDWAHTPENIERAKKLADLIKLEIQLDQFDLGKHFPNSKHIKKNQIAYYAKLWQTIAVKEVAPITYDNYLSKINIHVLPRWGKTHPKDVDTVSVKKWIHKLKETLNPKTIREVVTRLATIHAIWRHEHQISYNPFESINIQQLDGPEPDPFTKTEIALILNTPTDLDIENLLPCIMWTGLSISEQLPIAWEDIDLDKGLIYINRSFVKNIYRVTKNRRRKRELKLLKPAIDALRKQYKITGHYSPKIINVLQRDNQTYKKEQVRFVWINQEQNTHFKYHELCYRWNKHLRKTNVRKRGVNQGRHTFASQLLSSGQVPPEWIADQLGHTDTSMIYKHYGKLIADDMPDYLTKINNYINQ</sequence>
<evidence type="ECO:0000259" key="5">
    <source>
        <dbReference type="PROSITE" id="PS51898"/>
    </source>
</evidence>
<proteinExistence type="inferred from homology"/>
<dbReference type="Proteomes" id="UP000013251">
    <property type="component" value="Unassembled WGS sequence"/>
</dbReference>
<feature type="domain" description="Tyr recombinase" evidence="5">
    <location>
        <begin position="174"/>
        <end position="378"/>
    </location>
</feature>
<dbReference type="SUPFAM" id="SSF56349">
    <property type="entry name" value="DNA breaking-rejoining enzymes"/>
    <property type="match status" value="1"/>
</dbReference>
<protein>
    <recommendedName>
        <fullName evidence="5">Tyr recombinase domain-containing protein</fullName>
    </recommendedName>
</protein>
<dbReference type="AlphaFoldDB" id="N9CZ40"/>
<dbReference type="GO" id="GO:0003677">
    <property type="term" value="F:DNA binding"/>
    <property type="evidence" value="ECO:0007669"/>
    <property type="project" value="UniProtKB-KW"/>
</dbReference>
<dbReference type="GO" id="GO:0015074">
    <property type="term" value="P:DNA integration"/>
    <property type="evidence" value="ECO:0007669"/>
    <property type="project" value="UniProtKB-KW"/>
</dbReference>
<dbReference type="InterPro" id="IPR011010">
    <property type="entry name" value="DNA_brk_join_enz"/>
</dbReference>
<evidence type="ECO:0000313" key="6">
    <source>
        <dbReference type="EMBL" id="ENV91122.1"/>
    </source>
</evidence>
<evidence type="ECO:0000256" key="3">
    <source>
        <dbReference type="ARBA" id="ARBA00023125"/>
    </source>
</evidence>
<evidence type="ECO:0000313" key="7">
    <source>
        <dbReference type="Proteomes" id="UP000013251"/>
    </source>
</evidence>
<evidence type="ECO:0000256" key="1">
    <source>
        <dbReference type="ARBA" id="ARBA00008857"/>
    </source>
</evidence>
<dbReference type="Gene3D" id="1.10.150.130">
    <property type="match status" value="1"/>
</dbReference>
<gene>
    <name evidence="6" type="ORF">F938_03621</name>
</gene>
<reference evidence="6 7" key="1">
    <citation type="submission" date="2013-02" db="EMBL/GenBank/DDBJ databases">
        <title>The Genome Sequence of Acinetobacter bereziniae CIP 70.12.</title>
        <authorList>
            <consortium name="The Broad Institute Genome Sequencing Platform"/>
            <consortium name="The Broad Institute Genome Sequencing Center for Infectious Disease"/>
            <person name="Cerqueira G."/>
            <person name="Feldgarden M."/>
            <person name="Courvalin P."/>
            <person name="Perichon B."/>
            <person name="Grillot-Courvalin C."/>
            <person name="Clermont D."/>
            <person name="Rocha E."/>
            <person name="Yoon E.-J."/>
            <person name="Nemec A."/>
            <person name="Walker B."/>
            <person name="Young S.K."/>
            <person name="Zeng Q."/>
            <person name="Gargeya S."/>
            <person name="Fitzgerald M."/>
            <person name="Haas B."/>
            <person name="Abouelleil A."/>
            <person name="Alvarado L."/>
            <person name="Arachchi H.M."/>
            <person name="Berlin A.M."/>
            <person name="Chapman S.B."/>
            <person name="Dewar J."/>
            <person name="Goldberg J."/>
            <person name="Griggs A."/>
            <person name="Gujja S."/>
            <person name="Hansen M."/>
            <person name="Howarth C."/>
            <person name="Imamovic A."/>
            <person name="Larimer J."/>
            <person name="McCowan C."/>
            <person name="Murphy C."/>
            <person name="Neiman D."/>
            <person name="Pearson M."/>
            <person name="Priest M."/>
            <person name="Roberts A."/>
            <person name="Saif S."/>
            <person name="Shea T."/>
            <person name="Sisk P."/>
            <person name="Sykes S."/>
            <person name="Wortman J."/>
            <person name="Nusbaum C."/>
            <person name="Birren B."/>
        </authorList>
    </citation>
    <scope>NUCLEOTIDE SEQUENCE [LARGE SCALE GENOMIC DNA]</scope>
    <source>
        <strain evidence="6 7">CIP 70.12</strain>
    </source>
</reference>
<dbReference type="PANTHER" id="PTHR30629:SF2">
    <property type="entry name" value="PROPHAGE INTEGRASE INTS-RELATED"/>
    <property type="match status" value="1"/>
</dbReference>
<organism evidence="6 7">
    <name type="scientific">Acinetobacter bereziniae LMG 1003 = CIP 70.12</name>
    <dbReference type="NCBI Taxonomy" id="981324"/>
    <lineage>
        <taxon>Bacteria</taxon>
        <taxon>Pseudomonadati</taxon>
        <taxon>Pseudomonadota</taxon>
        <taxon>Gammaproteobacteria</taxon>
        <taxon>Moraxellales</taxon>
        <taxon>Moraxellaceae</taxon>
        <taxon>Acinetobacter</taxon>
    </lineage>
</organism>
<name>N9CZ40_ACIBZ</name>
<dbReference type="PANTHER" id="PTHR30629">
    <property type="entry name" value="PROPHAGE INTEGRASE"/>
    <property type="match status" value="1"/>
</dbReference>
<dbReference type="InterPro" id="IPR022000">
    <property type="entry name" value="Min27-like_integrase_DNA_bind"/>
</dbReference>
<keyword evidence="2" id="KW-0229">DNA integration</keyword>
<comment type="similarity">
    <text evidence="1">Belongs to the 'phage' integrase family.</text>
</comment>
<dbReference type="InterPro" id="IPR013762">
    <property type="entry name" value="Integrase-like_cat_sf"/>
</dbReference>
<evidence type="ECO:0000256" key="2">
    <source>
        <dbReference type="ARBA" id="ARBA00022908"/>
    </source>
</evidence>
<accession>N9CZ40</accession>
<dbReference type="PATRIC" id="fig|1217650.3.peg.3562"/>
<keyword evidence="3" id="KW-0238">DNA-binding</keyword>
<dbReference type="Pfam" id="PF12167">
    <property type="entry name" value="Arm-DNA-bind_2"/>
    <property type="match status" value="1"/>
</dbReference>
<dbReference type="CDD" id="cd01189">
    <property type="entry name" value="INT_ICEBs1_C_like"/>
    <property type="match status" value="1"/>
</dbReference>
<dbReference type="GO" id="GO:0006310">
    <property type="term" value="P:DNA recombination"/>
    <property type="evidence" value="ECO:0007669"/>
    <property type="project" value="UniProtKB-KW"/>
</dbReference>
<dbReference type="OrthoDB" id="5391994at2"/>
<dbReference type="InterPro" id="IPR050808">
    <property type="entry name" value="Phage_Integrase"/>
</dbReference>
<dbReference type="Pfam" id="PF00589">
    <property type="entry name" value="Phage_integrase"/>
    <property type="match status" value="1"/>
</dbReference>
<keyword evidence="4" id="KW-0233">DNA recombination</keyword>
<dbReference type="HOGENOM" id="CLU_027562_8_3_6"/>
<dbReference type="PROSITE" id="PS51898">
    <property type="entry name" value="TYR_RECOMBINASE"/>
    <property type="match status" value="1"/>
</dbReference>